<evidence type="ECO:0000256" key="1">
    <source>
        <dbReference type="SAM" id="MobiDB-lite"/>
    </source>
</evidence>
<keyword evidence="3" id="KW-1185">Reference proteome</keyword>
<accession>A0AAW0F6J2</accession>
<dbReference type="Proteomes" id="UP001430356">
    <property type="component" value="Unassembled WGS sequence"/>
</dbReference>
<feature type="region of interest" description="Disordered" evidence="1">
    <location>
        <begin position="336"/>
        <end position="359"/>
    </location>
</feature>
<feature type="region of interest" description="Disordered" evidence="1">
    <location>
        <begin position="174"/>
        <end position="239"/>
    </location>
</feature>
<sequence>MFAALSWLLDLDQGRSTTSSTSGSRSGSSATASEAGEASQPAPFAAVGRASGRPVAELQLVSHVGATAPSRGPSPTRSRSPRRRPLAQSFADLDARKATFFAPPACGESADDVVHRLADLAGYGATGTAASSQWGLRRYTSDAVRLSPIPTPPPAREEAEAEAEAALWVVSGDGAGRSPCRSPPHRGATPTRQSRILEWDEEVRLRRRRRLPAGPSPGRSGGVSSSSSSSSSEAEVPDVGDGAVAAATAPALPAVVRLHPSNPFLDAAAAAARDGAVPAVECEQPPLRQSGGTVNCDDFMVGALRRLLLRRDPAAEGDEDTAELRLGDGLVTVTSMHARSPPAPAPTHETASLPYDFTK</sequence>
<dbReference type="AlphaFoldDB" id="A0AAW0F6J2"/>
<name>A0AAW0F6J2_9TRYP</name>
<feature type="compositionally biased region" description="Low complexity" evidence="1">
    <location>
        <begin position="14"/>
        <end position="39"/>
    </location>
</feature>
<protein>
    <submittedName>
        <fullName evidence="2">Uncharacterized protein</fullName>
    </submittedName>
</protein>
<feature type="region of interest" description="Disordered" evidence="1">
    <location>
        <begin position="13"/>
        <end position="85"/>
    </location>
</feature>
<evidence type="ECO:0000313" key="2">
    <source>
        <dbReference type="EMBL" id="KAK7202247.1"/>
    </source>
</evidence>
<proteinExistence type="predicted"/>
<feature type="compositionally biased region" description="Low complexity" evidence="1">
    <location>
        <begin position="212"/>
        <end position="239"/>
    </location>
</feature>
<feature type="compositionally biased region" description="Basic and acidic residues" evidence="1">
    <location>
        <begin position="195"/>
        <end position="204"/>
    </location>
</feature>
<feature type="compositionally biased region" description="Low complexity" evidence="1">
    <location>
        <begin position="69"/>
        <end position="78"/>
    </location>
</feature>
<reference evidence="2 3" key="1">
    <citation type="journal article" date="2021" name="MBio">
        <title>A New Model Trypanosomatid, Novymonas esmeraldas: Genomic Perception of Its 'Candidatus Pandoraea novymonadis' Endosymbiont.</title>
        <authorList>
            <person name="Zakharova A."/>
            <person name="Saura A."/>
            <person name="Butenko A."/>
            <person name="Podesvova L."/>
            <person name="Warmusova S."/>
            <person name="Kostygov A.Y."/>
            <person name="Nenarokova A."/>
            <person name="Lukes J."/>
            <person name="Opperdoes F.R."/>
            <person name="Yurchenko V."/>
        </authorList>
    </citation>
    <scope>NUCLEOTIDE SEQUENCE [LARGE SCALE GENOMIC DNA]</scope>
    <source>
        <strain evidence="2 3">E262AT.01</strain>
    </source>
</reference>
<evidence type="ECO:0000313" key="3">
    <source>
        <dbReference type="Proteomes" id="UP001430356"/>
    </source>
</evidence>
<gene>
    <name evidence="2" type="ORF">NESM_000295500</name>
</gene>
<organism evidence="2 3">
    <name type="scientific">Novymonas esmeraldas</name>
    <dbReference type="NCBI Taxonomy" id="1808958"/>
    <lineage>
        <taxon>Eukaryota</taxon>
        <taxon>Discoba</taxon>
        <taxon>Euglenozoa</taxon>
        <taxon>Kinetoplastea</taxon>
        <taxon>Metakinetoplastina</taxon>
        <taxon>Trypanosomatida</taxon>
        <taxon>Trypanosomatidae</taxon>
        <taxon>Novymonas</taxon>
    </lineage>
</organism>
<dbReference type="EMBL" id="JAECZO010000027">
    <property type="protein sequence ID" value="KAK7202247.1"/>
    <property type="molecule type" value="Genomic_DNA"/>
</dbReference>
<comment type="caution">
    <text evidence="2">The sequence shown here is derived from an EMBL/GenBank/DDBJ whole genome shotgun (WGS) entry which is preliminary data.</text>
</comment>